<sequence length="124" mass="14552">MKIRIYYEDTDAAGIVYHTNFIKFCERARSEVFFKEGLSSHDESKKEHFVVRNIICDFVQVAFLGDLLEVRTQILERKNSSVILKQDILKDTELICSFEVVLVYVKDYKAIKIPDNIFNILKKI</sequence>
<dbReference type="EC" id="3.1.2.-" evidence="3"/>
<organism evidence="3 4">
    <name type="scientific">Arcobacter roscoffensis</name>
    <dbReference type="NCBI Taxonomy" id="2961520"/>
    <lineage>
        <taxon>Bacteria</taxon>
        <taxon>Pseudomonadati</taxon>
        <taxon>Campylobacterota</taxon>
        <taxon>Epsilonproteobacteria</taxon>
        <taxon>Campylobacterales</taxon>
        <taxon>Arcobacteraceae</taxon>
        <taxon>Arcobacter</taxon>
    </lineage>
</organism>
<dbReference type="Pfam" id="PF13279">
    <property type="entry name" value="4HBT_2"/>
    <property type="match status" value="1"/>
</dbReference>
<comment type="similarity">
    <text evidence="1">Belongs to the 4-hydroxybenzoyl-CoA thioesterase family.</text>
</comment>
<dbReference type="EMBL" id="CP100595">
    <property type="protein sequence ID" value="UTJ06574.1"/>
    <property type="molecule type" value="Genomic_DNA"/>
</dbReference>
<gene>
    <name evidence="3" type="ORF">NJU99_00340</name>
</gene>
<dbReference type="InterPro" id="IPR006684">
    <property type="entry name" value="YbgC/YbaW"/>
</dbReference>
<name>A0ABY5E331_9BACT</name>
<dbReference type="GO" id="GO:0016787">
    <property type="term" value="F:hydrolase activity"/>
    <property type="evidence" value="ECO:0007669"/>
    <property type="project" value="UniProtKB-KW"/>
</dbReference>
<keyword evidence="4" id="KW-1185">Reference proteome</keyword>
<dbReference type="Proteomes" id="UP001060012">
    <property type="component" value="Chromosome"/>
</dbReference>
<dbReference type="CDD" id="cd00586">
    <property type="entry name" value="4HBT"/>
    <property type="match status" value="1"/>
</dbReference>
<dbReference type="RefSeq" id="WP_254576753.1">
    <property type="nucleotide sequence ID" value="NZ_CP100595.1"/>
</dbReference>
<dbReference type="PROSITE" id="PS01328">
    <property type="entry name" value="4HBCOA_THIOESTERASE"/>
    <property type="match status" value="1"/>
</dbReference>
<dbReference type="NCBIfam" id="TIGR00051">
    <property type="entry name" value="YbgC/FadM family acyl-CoA thioesterase"/>
    <property type="match status" value="1"/>
</dbReference>
<evidence type="ECO:0000313" key="3">
    <source>
        <dbReference type="EMBL" id="UTJ06574.1"/>
    </source>
</evidence>
<dbReference type="InterPro" id="IPR008272">
    <property type="entry name" value="HB-CoA_thioesterase_AS"/>
</dbReference>
<dbReference type="InterPro" id="IPR029069">
    <property type="entry name" value="HotDog_dom_sf"/>
</dbReference>
<protein>
    <submittedName>
        <fullName evidence="3">YbgC/FadM family acyl-CoA thioesterase</fullName>
        <ecNumber evidence="3">3.1.2.-</ecNumber>
    </submittedName>
</protein>
<accession>A0ABY5E331</accession>
<evidence type="ECO:0000313" key="4">
    <source>
        <dbReference type="Proteomes" id="UP001060012"/>
    </source>
</evidence>
<dbReference type="InterPro" id="IPR050563">
    <property type="entry name" value="4-hydroxybenzoyl-CoA_TE"/>
</dbReference>
<dbReference type="PANTHER" id="PTHR31793:SF37">
    <property type="entry name" value="ACYL-COA THIOESTER HYDROLASE YBGC"/>
    <property type="match status" value="1"/>
</dbReference>
<dbReference type="PIRSF" id="PIRSF003230">
    <property type="entry name" value="YbgC"/>
    <property type="match status" value="1"/>
</dbReference>
<keyword evidence="2 3" id="KW-0378">Hydrolase</keyword>
<dbReference type="SUPFAM" id="SSF54637">
    <property type="entry name" value="Thioesterase/thiol ester dehydrase-isomerase"/>
    <property type="match status" value="1"/>
</dbReference>
<evidence type="ECO:0000256" key="2">
    <source>
        <dbReference type="ARBA" id="ARBA00022801"/>
    </source>
</evidence>
<evidence type="ECO:0000256" key="1">
    <source>
        <dbReference type="ARBA" id="ARBA00005953"/>
    </source>
</evidence>
<proteinExistence type="inferred from homology"/>
<dbReference type="Gene3D" id="3.10.129.10">
    <property type="entry name" value="Hotdog Thioesterase"/>
    <property type="match status" value="1"/>
</dbReference>
<dbReference type="PANTHER" id="PTHR31793">
    <property type="entry name" value="4-HYDROXYBENZOYL-COA THIOESTERASE FAMILY MEMBER"/>
    <property type="match status" value="1"/>
</dbReference>
<reference evidence="3" key="1">
    <citation type="submission" date="2022-07" db="EMBL/GenBank/DDBJ databases">
        <title>Arcobacter roscoffensis sp. nov., a marine bacterium isolated from coastal seawater collected from Roscoff, France.</title>
        <authorList>
            <person name="Pascual J."/>
            <person name="Lepeaux C."/>
            <person name="Methner A."/>
            <person name="Overmann J."/>
        </authorList>
    </citation>
    <scope>NUCLEOTIDE SEQUENCE</scope>
    <source>
        <strain evidence="3">ARW1-2F2</strain>
    </source>
</reference>